<dbReference type="Proteomes" id="UP000031668">
    <property type="component" value="Unassembled WGS sequence"/>
</dbReference>
<dbReference type="UniPathway" id="UPA01068">
    <property type="reaction ID" value="UER00304"/>
</dbReference>
<evidence type="ECO:0000256" key="2">
    <source>
        <dbReference type="ARBA" id="ARBA00003691"/>
    </source>
</evidence>
<name>A0A0C2MXA2_THEKT</name>
<evidence type="ECO:0000256" key="3">
    <source>
        <dbReference type="ARBA" id="ARBA00004738"/>
    </source>
</evidence>
<keyword evidence="9" id="KW-0560">Oxidoreductase</keyword>
<dbReference type="EMBL" id="JWZT01002708">
    <property type="protein sequence ID" value="KII68805.1"/>
    <property type="molecule type" value="Genomic_DNA"/>
</dbReference>
<dbReference type="PANTHER" id="PTHR10851:SF0">
    <property type="entry name" value="PYRIDOXINE-5'-PHOSPHATE OXIDASE"/>
    <property type="match status" value="1"/>
</dbReference>
<comment type="similarity">
    <text evidence="5">Belongs to the pyridoxamine 5'-phosphate oxidase family.</text>
</comment>
<evidence type="ECO:0000256" key="8">
    <source>
        <dbReference type="ARBA" id="ARBA00022643"/>
    </source>
</evidence>
<dbReference type="NCBIfam" id="NF004231">
    <property type="entry name" value="PRK05679.1"/>
    <property type="match status" value="1"/>
</dbReference>
<gene>
    <name evidence="11" type="ORF">RF11_09442</name>
</gene>
<evidence type="ECO:0000256" key="5">
    <source>
        <dbReference type="ARBA" id="ARBA00007301"/>
    </source>
</evidence>
<dbReference type="AlphaFoldDB" id="A0A0C2MXA2"/>
<accession>A0A0C2MXA2</accession>
<proteinExistence type="inferred from homology"/>
<comment type="pathway">
    <text evidence="4">Cofactor metabolism; pyridoxal 5'-phosphate salvage; pyridoxal 5'-phosphate from pyridoxine 5'-phosphate: step 1/1.</text>
</comment>
<evidence type="ECO:0000256" key="4">
    <source>
        <dbReference type="ARBA" id="ARBA00005037"/>
    </source>
</evidence>
<evidence type="ECO:0000313" key="11">
    <source>
        <dbReference type="EMBL" id="KII68805.1"/>
    </source>
</evidence>
<comment type="function">
    <text evidence="2">Catalyzes the oxidation of either pyridoxine 5'-phosphate (PNP) or pyridoxamine 5'-phosphate (PMP) into pyridoxal 5'-phosphate (PLP).</text>
</comment>
<dbReference type="InterPro" id="IPR011576">
    <property type="entry name" value="Pyridox_Oxase_N"/>
</dbReference>
<protein>
    <recommendedName>
        <fullName evidence="6">pyridoxal 5'-phosphate synthase</fullName>
        <ecNumber evidence="6">1.4.3.5</ecNumber>
    </recommendedName>
</protein>
<evidence type="ECO:0000313" key="12">
    <source>
        <dbReference type="Proteomes" id="UP000031668"/>
    </source>
</evidence>
<reference evidence="11 12" key="1">
    <citation type="journal article" date="2014" name="Genome Biol. Evol.">
        <title>The genome of the myxosporean Thelohanellus kitauei shows adaptations to nutrient acquisition within its fish host.</title>
        <authorList>
            <person name="Yang Y."/>
            <person name="Xiong J."/>
            <person name="Zhou Z."/>
            <person name="Huo F."/>
            <person name="Miao W."/>
            <person name="Ran C."/>
            <person name="Liu Y."/>
            <person name="Zhang J."/>
            <person name="Feng J."/>
            <person name="Wang M."/>
            <person name="Wang M."/>
            <person name="Wang L."/>
            <person name="Yao B."/>
        </authorList>
    </citation>
    <scope>NUCLEOTIDE SEQUENCE [LARGE SCALE GENOMIC DNA]</scope>
    <source>
        <strain evidence="11">Wuqing</strain>
    </source>
</reference>
<evidence type="ECO:0000259" key="10">
    <source>
        <dbReference type="Pfam" id="PF01243"/>
    </source>
</evidence>
<dbReference type="InterPro" id="IPR000659">
    <property type="entry name" value="Pyridox_Oxase"/>
</dbReference>
<organism evidence="11 12">
    <name type="scientific">Thelohanellus kitauei</name>
    <name type="common">Myxosporean</name>
    <dbReference type="NCBI Taxonomy" id="669202"/>
    <lineage>
        <taxon>Eukaryota</taxon>
        <taxon>Metazoa</taxon>
        <taxon>Cnidaria</taxon>
        <taxon>Myxozoa</taxon>
        <taxon>Myxosporea</taxon>
        <taxon>Bivalvulida</taxon>
        <taxon>Platysporina</taxon>
        <taxon>Myxobolidae</taxon>
        <taxon>Thelohanellus</taxon>
    </lineage>
</organism>
<sequence length="185" mass="21763">MSGRVWDMRKDYNPSLPFIDLTKNETPLEIFTDWFNEAKKDDDSWEPNTMILSTVDISGQPSSRCVLLKQFDAEGFQFFTNYESRKAKEIGQNNRVSLLFYWAKFNRQVIIRGHAEKLGSDVSRDYFGTRPLKSEISAYLSHQSQKITEEDFLALGIESRRLYEKYTQKGESIPMPSQWFDHYFI</sequence>
<evidence type="ECO:0000256" key="9">
    <source>
        <dbReference type="ARBA" id="ARBA00023002"/>
    </source>
</evidence>
<dbReference type="OrthoDB" id="303614at2759"/>
<dbReference type="InterPro" id="IPR012349">
    <property type="entry name" value="Split_barrel_FMN-bd"/>
</dbReference>
<dbReference type="EC" id="1.4.3.5" evidence="6"/>
<comment type="caution">
    <text evidence="11">The sequence shown here is derived from an EMBL/GenBank/DDBJ whole genome shotgun (WGS) entry which is preliminary data.</text>
</comment>
<feature type="domain" description="Pyridoxamine 5'-phosphate oxidase N-terminal" evidence="10">
    <location>
        <begin position="46"/>
        <end position="159"/>
    </location>
</feature>
<comment type="cofactor">
    <cofactor evidence="1">
        <name>FMN</name>
        <dbReference type="ChEBI" id="CHEBI:58210"/>
    </cofactor>
</comment>
<dbReference type="PIRSF" id="PIRSF000190">
    <property type="entry name" value="Pyd_amn-ph_oxd"/>
    <property type="match status" value="1"/>
</dbReference>
<keyword evidence="7" id="KW-0285">Flavoprotein</keyword>
<dbReference type="SUPFAM" id="SSF50475">
    <property type="entry name" value="FMN-binding split barrel"/>
    <property type="match status" value="1"/>
</dbReference>
<dbReference type="GO" id="GO:0004733">
    <property type="term" value="F:pyridoxamine phosphate oxidase activity"/>
    <property type="evidence" value="ECO:0007669"/>
    <property type="project" value="UniProtKB-EC"/>
</dbReference>
<dbReference type="Gene3D" id="2.30.110.10">
    <property type="entry name" value="Electron Transport, Fmn-binding Protein, Chain A"/>
    <property type="match status" value="1"/>
</dbReference>
<dbReference type="Pfam" id="PF01243">
    <property type="entry name" value="PNPOx_N"/>
    <property type="match status" value="1"/>
</dbReference>
<evidence type="ECO:0000256" key="7">
    <source>
        <dbReference type="ARBA" id="ARBA00022630"/>
    </source>
</evidence>
<keyword evidence="12" id="KW-1185">Reference proteome</keyword>
<keyword evidence="8" id="KW-0288">FMN</keyword>
<dbReference type="GO" id="GO:0010181">
    <property type="term" value="F:FMN binding"/>
    <property type="evidence" value="ECO:0007669"/>
    <property type="project" value="InterPro"/>
</dbReference>
<comment type="pathway">
    <text evidence="3">Cofactor metabolism; pyridoxal 5'-phosphate salvage; pyridoxal 5'-phosphate from pyridoxamine 5'-phosphate: step 1/1.</text>
</comment>
<dbReference type="OMA" id="MSITHGP"/>
<dbReference type="PANTHER" id="PTHR10851">
    <property type="entry name" value="PYRIDOXINE-5-PHOSPHATE OXIDASE"/>
    <property type="match status" value="1"/>
</dbReference>
<evidence type="ECO:0000256" key="1">
    <source>
        <dbReference type="ARBA" id="ARBA00001917"/>
    </source>
</evidence>
<evidence type="ECO:0000256" key="6">
    <source>
        <dbReference type="ARBA" id="ARBA00012801"/>
    </source>
</evidence>
<dbReference type="GO" id="GO:0008615">
    <property type="term" value="P:pyridoxine biosynthetic process"/>
    <property type="evidence" value="ECO:0007669"/>
    <property type="project" value="InterPro"/>
</dbReference>